<evidence type="ECO:0008006" key="2">
    <source>
        <dbReference type="Google" id="ProtNLM"/>
    </source>
</evidence>
<evidence type="ECO:0000313" key="1">
    <source>
        <dbReference type="EMBL" id="QHU11917.1"/>
    </source>
</evidence>
<dbReference type="EMBL" id="MN740792">
    <property type="protein sequence ID" value="QHU11917.1"/>
    <property type="molecule type" value="Genomic_DNA"/>
</dbReference>
<name>A0A6C0K5C4_9ZZZZ</name>
<organism evidence="1">
    <name type="scientific">viral metagenome</name>
    <dbReference type="NCBI Taxonomy" id="1070528"/>
    <lineage>
        <taxon>unclassified sequences</taxon>
        <taxon>metagenomes</taxon>
        <taxon>organismal metagenomes</taxon>
    </lineage>
</organism>
<sequence length="188" mass="22284">MNIVLTCLVNFQPYILDNIRQLHRLGHDQENIFILCNQFMVPQFGTVKEYITIIEVEELEGQEDEFRYDDRSGLDNGFRGGFWKLTSSRFFVIHRFMKKYNVRDVLHLENDVVMYYHGNELMSYLNPTRMYLPFDNYERNIASIVYIPDANVLGGVLRHYDMGKNDMYNFSSIAKKTNLIDHFPIFGL</sequence>
<proteinExistence type="predicted"/>
<reference evidence="1" key="1">
    <citation type="journal article" date="2020" name="Nature">
        <title>Giant virus diversity and host interactions through global metagenomics.</title>
        <authorList>
            <person name="Schulz F."/>
            <person name="Roux S."/>
            <person name="Paez-Espino D."/>
            <person name="Jungbluth S."/>
            <person name="Walsh D.A."/>
            <person name="Denef V.J."/>
            <person name="McMahon K.D."/>
            <person name="Konstantinidis K.T."/>
            <person name="Eloe-Fadrosh E.A."/>
            <person name="Kyrpides N.C."/>
            <person name="Woyke T."/>
        </authorList>
    </citation>
    <scope>NUCLEOTIDE SEQUENCE</scope>
    <source>
        <strain evidence="1">GVMAG-S-1101169-75</strain>
    </source>
</reference>
<accession>A0A6C0K5C4</accession>
<protein>
    <recommendedName>
        <fullName evidence="2">Nucleotide-diphospho-sugar transferase domain-containing protein</fullName>
    </recommendedName>
</protein>
<dbReference type="AlphaFoldDB" id="A0A6C0K5C4"/>